<dbReference type="eggNOG" id="COG3279">
    <property type="taxonomic scope" value="Bacteria"/>
</dbReference>
<dbReference type="PATRIC" id="fig|176090.4.peg.823"/>
<evidence type="ECO:0000313" key="2">
    <source>
        <dbReference type="EMBL" id="KGM37385.1"/>
    </source>
</evidence>
<accession>A0A0A0DH80</accession>
<organism evidence="2 3">
    <name type="scientific">Streptococcus sinensis</name>
    <dbReference type="NCBI Taxonomy" id="176090"/>
    <lineage>
        <taxon>Bacteria</taxon>
        <taxon>Bacillati</taxon>
        <taxon>Bacillota</taxon>
        <taxon>Bacilli</taxon>
        <taxon>Lactobacillales</taxon>
        <taxon>Streptococcaceae</taxon>
        <taxon>Streptococcus</taxon>
    </lineage>
</organism>
<dbReference type="PANTHER" id="PTHR37299">
    <property type="entry name" value="TRANSCRIPTIONAL REGULATOR-RELATED"/>
    <property type="match status" value="1"/>
</dbReference>
<sequence length="148" mass="17250">MKVRIELDDSLADTELVIRVSRIDERIQKIQDVLEESAAPTILFYKESSEYFVELAEILFFETDGAKIFAHACNDAYEVKLKLYELEELLPRYFCRISKSTIVNAKAIYSLEKSFSGTSSVQFSKTHKKVHVSRHYYQLLKEKLSEVR</sequence>
<name>A0A0A0DH80_9STRE</name>
<keyword evidence="3" id="KW-1185">Reference proteome</keyword>
<dbReference type="RefSeq" id="WP_037616095.1">
    <property type="nucleotide sequence ID" value="NZ_JPEN01000055.1"/>
</dbReference>
<dbReference type="Proteomes" id="UP000030019">
    <property type="component" value="Unassembled WGS sequence"/>
</dbReference>
<dbReference type="EMBL" id="JPEN01000055">
    <property type="protein sequence ID" value="KGM37385.1"/>
    <property type="molecule type" value="Genomic_DNA"/>
</dbReference>
<evidence type="ECO:0000313" key="3">
    <source>
        <dbReference type="Proteomes" id="UP000030019"/>
    </source>
</evidence>
<gene>
    <name evidence="2" type="ORF">SSIN_0830</name>
</gene>
<dbReference type="Gene3D" id="2.40.50.1020">
    <property type="entry name" value="LytTr DNA-binding domain"/>
    <property type="match status" value="1"/>
</dbReference>
<dbReference type="STRING" id="176090.SSIN_0830"/>
<reference evidence="2 3" key="1">
    <citation type="submission" date="2014-06" db="EMBL/GenBank/DDBJ databases">
        <authorList>
            <person name="Teng J.L."/>
            <person name="Huang Y."/>
            <person name="Tse H."/>
            <person name="Lau S.K."/>
            <person name="Woo P.C."/>
        </authorList>
    </citation>
    <scope>NUCLEOTIDE SEQUENCE [LARGE SCALE GENOMIC DNA]</scope>
    <source>
        <strain evidence="2 3">HKU4</strain>
    </source>
</reference>
<dbReference type="PANTHER" id="PTHR37299:SF4">
    <property type="entry name" value="TRANSCRIPTIONAL REGULATOR"/>
    <property type="match status" value="1"/>
</dbReference>
<dbReference type="SMART" id="SM00850">
    <property type="entry name" value="LytTR"/>
    <property type="match status" value="1"/>
</dbReference>
<dbReference type="InterPro" id="IPR046947">
    <property type="entry name" value="LytR-like"/>
</dbReference>
<dbReference type="Pfam" id="PF04397">
    <property type="entry name" value="LytTR"/>
    <property type="match status" value="1"/>
</dbReference>
<evidence type="ECO:0000259" key="1">
    <source>
        <dbReference type="PROSITE" id="PS50930"/>
    </source>
</evidence>
<comment type="caution">
    <text evidence="2">The sequence shown here is derived from an EMBL/GenBank/DDBJ whole genome shotgun (WGS) entry which is preliminary data.</text>
</comment>
<proteinExistence type="predicted"/>
<dbReference type="PROSITE" id="PS50930">
    <property type="entry name" value="HTH_LYTTR"/>
    <property type="match status" value="1"/>
</dbReference>
<dbReference type="AlphaFoldDB" id="A0A0A0DH80"/>
<protein>
    <submittedName>
        <fullName evidence="2">Response regulator of the LytR/AlgR family</fullName>
    </submittedName>
</protein>
<dbReference type="GO" id="GO:0000156">
    <property type="term" value="F:phosphorelay response regulator activity"/>
    <property type="evidence" value="ECO:0007669"/>
    <property type="project" value="InterPro"/>
</dbReference>
<dbReference type="GO" id="GO:0003677">
    <property type="term" value="F:DNA binding"/>
    <property type="evidence" value="ECO:0007669"/>
    <property type="project" value="InterPro"/>
</dbReference>
<feature type="domain" description="HTH LytTR-type" evidence="1">
    <location>
        <begin position="42"/>
        <end position="146"/>
    </location>
</feature>
<dbReference type="InterPro" id="IPR007492">
    <property type="entry name" value="LytTR_DNA-bd_dom"/>
</dbReference>